<dbReference type="EMBL" id="CP120628">
    <property type="protein sequence ID" value="WEW57598.1"/>
    <property type="molecule type" value="Genomic_DNA"/>
</dbReference>
<dbReference type="PANTHER" id="PTHR48228:SF4">
    <property type="entry name" value="BLR3030 PROTEIN"/>
    <property type="match status" value="1"/>
</dbReference>
<protein>
    <submittedName>
        <fullName evidence="2">Uncharacterized protein</fullName>
    </submittedName>
</protein>
<dbReference type="InterPro" id="IPR023606">
    <property type="entry name" value="CoA-Trfase_III_dom_1_sf"/>
</dbReference>
<dbReference type="Gene3D" id="3.40.50.10540">
    <property type="entry name" value="Crotonobetainyl-coa:carnitine coa-transferase, domain 1"/>
    <property type="match status" value="1"/>
</dbReference>
<proteinExistence type="predicted"/>
<evidence type="ECO:0000313" key="3">
    <source>
        <dbReference type="Proteomes" id="UP001219355"/>
    </source>
</evidence>
<name>A0AAF0II27_9EURO</name>
<reference evidence="2" key="1">
    <citation type="submission" date="2023-03" db="EMBL/GenBank/DDBJ databases">
        <title>Emydomyces testavorans Genome Sequence.</title>
        <authorList>
            <person name="Hoyer L."/>
        </authorList>
    </citation>
    <scope>NUCLEOTIDE SEQUENCE</scope>
    <source>
        <strain evidence="2">16-2883</strain>
    </source>
</reference>
<evidence type="ECO:0000256" key="1">
    <source>
        <dbReference type="SAM" id="MobiDB-lite"/>
    </source>
</evidence>
<dbReference type="PANTHER" id="PTHR48228">
    <property type="entry name" value="SUCCINYL-COA--D-CITRAMALATE COA-TRANSFERASE"/>
    <property type="match status" value="1"/>
</dbReference>
<dbReference type="InterPro" id="IPR050509">
    <property type="entry name" value="CoA-transferase_III"/>
</dbReference>
<dbReference type="SUPFAM" id="SSF89796">
    <property type="entry name" value="CoA-transferase family III (CaiB/BaiF)"/>
    <property type="match status" value="1"/>
</dbReference>
<accession>A0AAF0II27</accession>
<organism evidence="2 3">
    <name type="scientific">Emydomyces testavorans</name>
    <dbReference type="NCBI Taxonomy" id="2070801"/>
    <lineage>
        <taxon>Eukaryota</taxon>
        <taxon>Fungi</taxon>
        <taxon>Dikarya</taxon>
        <taxon>Ascomycota</taxon>
        <taxon>Pezizomycotina</taxon>
        <taxon>Eurotiomycetes</taxon>
        <taxon>Eurotiomycetidae</taxon>
        <taxon>Onygenales</taxon>
        <taxon>Nannizziopsiaceae</taxon>
        <taxon>Emydomyces</taxon>
    </lineage>
</organism>
<feature type="region of interest" description="Disordered" evidence="1">
    <location>
        <begin position="1"/>
        <end position="23"/>
    </location>
</feature>
<gene>
    <name evidence="2" type="ORF">PRK78_003065</name>
</gene>
<dbReference type="AlphaFoldDB" id="A0AAF0II27"/>
<sequence length="159" mass="17259">MNVSEAEHFGAASTTSGEEKDGTDVIPARELPCQALDHGAGYLLATGILAAIYQRDFVPDGFGAYRVDVSLAGVMKYLQSLGQYPGATGFEVTEPVPQNYPTRAQDGKKTGWSEDFWETKQTGFGELRAVKYPGLIDGCEVGWDVMPKKLGSDEAKWMT</sequence>
<dbReference type="Proteomes" id="UP001219355">
    <property type="component" value="Chromosome 2"/>
</dbReference>
<evidence type="ECO:0000313" key="2">
    <source>
        <dbReference type="EMBL" id="WEW57598.1"/>
    </source>
</evidence>
<keyword evidence="3" id="KW-1185">Reference proteome</keyword>